<keyword evidence="1" id="KW-1133">Transmembrane helix</keyword>
<evidence type="ECO:0000313" key="2">
    <source>
        <dbReference type="EMBL" id="MBC9813838.1"/>
    </source>
</evidence>
<dbReference type="RefSeq" id="WP_163492991.1">
    <property type="nucleotide sequence ID" value="NZ_JACVEL010000017.1"/>
</dbReference>
<dbReference type="AlphaFoldDB" id="A0A8J6U172"/>
<dbReference type="Proteomes" id="UP000652681">
    <property type="component" value="Unassembled WGS sequence"/>
</dbReference>
<evidence type="ECO:0008006" key="4">
    <source>
        <dbReference type="Google" id="ProtNLM"/>
    </source>
</evidence>
<sequence length="87" mass="10204">MEQIQQPQEGITLWQKVKIILGTALAIFIIILIVQNWNTIELNLVFRTFSTPLPVIILICLVTGYIWGTFSAYRKNRRRNNERMNNN</sequence>
<evidence type="ECO:0000313" key="3">
    <source>
        <dbReference type="Proteomes" id="UP000652681"/>
    </source>
</evidence>
<proteinExistence type="predicted"/>
<comment type="caution">
    <text evidence="2">The sequence shown here is derived from an EMBL/GenBank/DDBJ whole genome shotgun (WGS) entry which is preliminary data.</text>
</comment>
<accession>A0A8J6U172</accession>
<keyword evidence="1" id="KW-0472">Membrane</keyword>
<reference evidence="2" key="1">
    <citation type="submission" date="2020-09" db="EMBL/GenBank/DDBJ databases">
        <title>Taishania pollutisoli gen. nov., sp. nov., Isolated from Tetrabromobisphenol A-Contaminated Soil.</title>
        <authorList>
            <person name="Chen Q."/>
        </authorList>
    </citation>
    <scope>NUCLEOTIDE SEQUENCE</scope>
    <source>
        <strain evidence="2">CZZ-1</strain>
    </source>
</reference>
<keyword evidence="3" id="KW-1185">Reference proteome</keyword>
<keyword evidence="1" id="KW-0812">Transmembrane</keyword>
<organism evidence="2 3">
    <name type="scientific">Taishania pollutisoli</name>
    <dbReference type="NCBI Taxonomy" id="2766479"/>
    <lineage>
        <taxon>Bacteria</taxon>
        <taxon>Pseudomonadati</taxon>
        <taxon>Bacteroidota</taxon>
        <taxon>Flavobacteriia</taxon>
        <taxon>Flavobacteriales</taxon>
        <taxon>Crocinitomicaceae</taxon>
        <taxon>Taishania</taxon>
    </lineage>
</organism>
<name>A0A8J6U172_9FLAO</name>
<protein>
    <recommendedName>
        <fullName evidence="4">Lipopolysaccharide assembly protein A domain-containing protein</fullName>
    </recommendedName>
</protein>
<feature type="transmembrane region" description="Helical" evidence="1">
    <location>
        <begin position="20"/>
        <end position="40"/>
    </location>
</feature>
<feature type="transmembrane region" description="Helical" evidence="1">
    <location>
        <begin position="52"/>
        <end position="73"/>
    </location>
</feature>
<gene>
    <name evidence="2" type="ORF">H9Y05_15285</name>
</gene>
<dbReference type="EMBL" id="JACVEL010000017">
    <property type="protein sequence ID" value="MBC9813838.1"/>
    <property type="molecule type" value="Genomic_DNA"/>
</dbReference>
<evidence type="ECO:0000256" key="1">
    <source>
        <dbReference type="SAM" id="Phobius"/>
    </source>
</evidence>